<comment type="similarity">
    <text evidence="5">In the C-terminal section; belongs to the PRA-PH family.</text>
</comment>
<evidence type="ECO:0000256" key="10">
    <source>
        <dbReference type="ARBA" id="ARBA00022605"/>
    </source>
</evidence>
<dbReference type="NCBIfam" id="NF000768">
    <property type="entry name" value="PRK00051.1"/>
    <property type="match status" value="1"/>
</dbReference>
<evidence type="ECO:0000259" key="14">
    <source>
        <dbReference type="Pfam" id="PF01502"/>
    </source>
</evidence>
<name>A0A7J5BUA8_9MICO</name>
<dbReference type="UniPathway" id="UPA00031">
    <property type="reaction ID" value="UER00008"/>
</dbReference>
<comment type="catalytic activity">
    <reaction evidence="2">
        <text>1-(5-phospho-beta-D-ribosyl)-ATP + H2O = 1-(5-phospho-beta-D-ribosyl)-5'-AMP + diphosphate + H(+)</text>
        <dbReference type="Rhea" id="RHEA:22828"/>
        <dbReference type="ChEBI" id="CHEBI:15377"/>
        <dbReference type="ChEBI" id="CHEBI:15378"/>
        <dbReference type="ChEBI" id="CHEBI:33019"/>
        <dbReference type="ChEBI" id="CHEBI:59457"/>
        <dbReference type="ChEBI" id="CHEBI:73183"/>
        <dbReference type="EC" id="3.6.1.31"/>
    </reaction>
</comment>
<keyword evidence="13" id="KW-0368">Histidine biosynthesis</keyword>
<evidence type="ECO:0000256" key="1">
    <source>
        <dbReference type="ARBA" id="ARBA00000024"/>
    </source>
</evidence>
<comment type="caution">
    <text evidence="15">The sequence shown here is derived from an EMBL/GenBank/DDBJ whole genome shotgun (WGS) entry which is preliminary data.</text>
</comment>
<evidence type="ECO:0000256" key="12">
    <source>
        <dbReference type="ARBA" id="ARBA00022842"/>
    </source>
</evidence>
<dbReference type="SUPFAM" id="SSF141734">
    <property type="entry name" value="HisI-like"/>
    <property type="match status" value="1"/>
</dbReference>
<gene>
    <name evidence="15" type="primary">hisI</name>
    <name evidence="15" type="ORF">F8O01_07775</name>
</gene>
<dbReference type="FunFam" id="3.10.20.810:FF:000001">
    <property type="entry name" value="Histidine biosynthesis bifunctional protein HisIE"/>
    <property type="match status" value="1"/>
</dbReference>
<dbReference type="PANTHER" id="PTHR42945">
    <property type="entry name" value="HISTIDINE BIOSYNTHESIS BIFUNCTIONAL PROTEIN"/>
    <property type="match status" value="1"/>
</dbReference>
<evidence type="ECO:0000256" key="11">
    <source>
        <dbReference type="ARBA" id="ARBA00022801"/>
    </source>
</evidence>
<dbReference type="EC" id="3.6.1.31" evidence="7"/>
<dbReference type="EC" id="3.5.4.19" evidence="8"/>
<evidence type="ECO:0000256" key="5">
    <source>
        <dbReference type="ARBA" id="ARBA00007731"/>
    </source>
</evidence>
<dbReference type="InterPro" id="IPR002496">
    <property type="entry name" value="PRib_AMP_CycHydrolase_dom"/>
</dbReference>
<proteinExistence type="inferred from homology"/>
<keyword evidence="10" id="KW-0028">Amino-acid biosynthesis</keyword>
<evidence type="ECO:0000256" key="3">
    <source>
        <dbReference type="ARBA" id="ARBA00005169"/>
    </source>
</evidence>
<evidence type="ECO:0000313" key="15">
    <source>
        <dbReference type="EMBL" id="KAB1657891.1"/>
    </source>
</evidence>
<sequence>MSPQQIDEIVAAVHFDDGGLVPTVVTQFDTGELLMLAYMSDASLRRTLAERRAVYWSRSRQELWRKGDTSGNTQRVVALAVDCDADSLHLEVDQHGPACHTGTRTCFDGDPLAVRFTAPDA</sequence>
<dbReference type="GO" id="GO:0000105">
    <property type="term" value="P:L-histidine biosynthetic process"/>
    <property type="evidence" value="ECO:0007669"/>
    <property type="project" value="UniProtKB-UniPathway"/>
</dbReference>
<keyword evidence="11 15" id="KW-0378">Hydrolase</keyword>
<dbReference type="Proteomes" id="UP000467240">
    <property type="component" value="Unassembled WGS sequence"/>
</dbReference>
<dbReference type="PANTHER" id="PTHR42945:SF1">
    <property type="entry name" value="HISTIDINE BIOSYNTHESIS BIFUNCTIONAL PROTEIN HIS7"/>
    <property type="match status" value="1"/>
</dbReference>
<dbReference type="AlphaFoldDB" id="A0A7J5BUA8"/>
<evidence type="ECO:0000313" key="16">
    <source>
        <dbReference type="Proteomes" id="UP000467240"/>
    </source>
</evidence>
<dbReference type="GO" id="GO:0004636">
    <property type="term" value="F:phosphoribosyl-ATP diphosphatase activity"/>
    <property type="evidence" value="ECO:0007669"/>
    <property type="project" value="UniProtKB-EC"/>
</dbReference>
<dbReference type="OrthoDB" id="9795769at2"/>
<dbReference type="InterPro" id="IPR038019">
    <property type="entry name" value="PRib_AMP_CycHydrolase_sf"/>
</dbReference>
<keyword evidence="12" id="KW-0460">Magnesium</keyword>
<comment type="similarity">
    <text evidence="6">In the N-terminal section; belongs to the PRA-CH family.</text>
</comment>
<protein>
    <recommendedName>
        <fullName evidence="9">Histidine biosynthesis bifunctional protein HisIE</fullName>
        <ecNumber evidence="8">3.5.4.19</ecNumber>
        <ecNumber evidence="7">3.6.1.31</ecNumber>
    </recommendedName>
</protein>
<comment type="catalytic activity">
    <reaction evidence="1">
        <text>1-(5-phospho-beta-D-ribosyl)-5'-AMP + H2O = 1-(5-phospho-beta-D-ribosyl)-5-[(5-phospho-beta-D-ribosylamino)methylideneamino]imidazole-4-carboxamide</text>
        <dbReference type="Rhea" id="RHEA:20049"/>
        <dbReference type="ChEBI" id="CHEBI:15377"/>
        <dbReference type="ChEBI" id="CHEBI:58435"/>
        <dbReference type="ChEBI" id="CHEBI:59457"/>
        <dbReference type="EC" id="3.5.4.19"/>
    </reaction>
</comment>
<dbReference type="RefSeq" id="WP_158040374.1">
    <property type="nucleotide sequence ID" value="NZ_JACCFV010000001.1"/>
</dbReference>
<feature type="domain" description="Phosphoribosyl-AMP cyclohydrolase" evidence="14">
    <location>
        <begin position="35"/>
        <end position="107"/>
    </location>
</feature>
<evidence type="ECO:0000256" key="13">
    <source>
        <dbReference type="ARBA" id="ARBA00023102"/>
    </source>
</evidence>
<evidence type="ECO:0000256" key="6">
    <source>
        <dbReference type="ARBA" id="ARBA00008299"/>
    </source>
</evidence>
<reference evidence="15 16" key="1">
    <citation type="submission" date="2019-09" db="EMBL/GenBank/DDBJ databases">
        <title>Phylogeny of genus Pseudoclavibacter and closely related genus.</title>
        <authorList>
            <person name="Li Y."/>
        </authorList>
    </citation>
    <scope>NUCLEOTIDE SEQUENCE [LARGE SCALE GENOMIC DNA]</scope>
    <source>
        <strain evidence="15 16">DSM 23821</strain>
    </source>
</reference>
<dbReference type="GO" id="GO:0004635">
    <property type="term" value="F:phosphoribosyl-AMP cyclohydrolase activity"/>
    <property type="evidence" value="ECO:0007669"/>
    <property type="project" value="UniProtKB-EC"/>
</dbReference>
<evidence type="ECO:0000256" key="8">
    <source>
        <dbReference type="ARBA" id="ARBA00012721"/>
    </source>
</evidence>
<evidence type="ECO:0000256" key="7">
    <source>
        <dbReference type="ARBA" id="ARBA00012414"/>
    </source>
</evidence>
<comment type="pathway">
    <text evidence="3">Amino-acid biosynthesis; L-histidine biosynthesis; L-histidine from 5-phospho-alpha-D-ribose 1-diphosphate: step 3/9.</text>
</comment>
<dbReference type="Pfam" id="PF01502">
    <property type="entry name" value="PRA-CH"/>
    <property type="match status" value="1"/>
</dbReference>
<dbReference type="Gene3D" id="3.10.20.810">
    <property type="entry name" value="Phosphoribosyl-AMP cyclohydrolase"/>
    <property type="match status" value="1"/>
</dbReference>
<organism evidence="15 16">
    <name type="scientific">Pseudoclavibacter chungangensis</name>
    <dbReference type="NCBI Taxonomy" id="587635"/>
    <lineage>
        <taxon>Bacteria</taxon>
        <taxon>Bacillati</taxon>
        <taxon>Actinomycetota</taxon>
        <taxon>Actinomycetes</taxon>
        <taxon>Micrococcales</taxon>
        <taxon>Microbacteriaceae</taxon>
        <taxon>Pseudoclavibacter</taxon>
    </lineage>
</organism>
<evidence type="ECO:0000256" key="4">
    <source>
        <dbReference type="ARBA" id="ARBA00005204"/>
    </source>
</evidence>
<comment type="pathway">
    <text evidence="4">Amino-acid biosynthesis; L-histidine biosynthesis; L-histidine from 5-phospho-alpha-D-ribose 1-diphosphate: step 2/9.</text>
</comment>
<keyword evidence="16" id="KW-1185">Reference proteome</keyword>
<accession>A0A7J5BUA8</accession>
<dbReference type="EMBL" id="WBJZ01000008">
    <property type="protein sequence ID" value="KAB1657891.1"/>
    <property type="molecule type" value="Genomic_DNA"/>
</dbReference>
<evidence type="ECO:0000256" key="9">
    <source>
        <dbReference type="ARBA" id="ARBA00017720"/>
    </source>
</evidence>
<evidence type="ECO:0000256" key="2">
    <source>
        <dbReference type="ARBA" id="ARBA00001460"/>
    </source>
</evidence>